<accession>A0A918KD29</accession>
<keyword evidence="6" id="KW-0378">Hydrolase</keyword>
<feature type="domain" description="PDZ" evidence="12">
    <location>
        <begin position="141"/>
        <end position="219"/>
    </location>
</feature>
<evidence type="ECO:0000313" key="14">
    <source>
        <dbReference type="Proteomes" id="UP000600865"/>
    </source>
</evidence>
<evidence type="ECO:0000256" key="5">
    <source>
        <dbReference type="ARBA" id="ARBA00022692"/>
    </source>
</evidence>
<name>A0A918KD29_9PROT</name>
<proteinExistence type="inferred from homology"/>
<evidence type="ECO:0000256" key="10">
    <source>
        <dbReference type="ARBA" id="ARBA00023136"/>
    </source>
</evidence>
<evidence type="ECO:0000256" key="7">
    <source>
        <dbReference type="ARBA" id="ARBA00022833"/>
    </source>
</evidence>
<evidence type="ECO:0000256" key="8">
    <source>
        <dbReference type="ARBA" id="ARBA00022989"/>
    </source>
</evidence>
<keyword evidence="14" id="KW-1185">Reference proteome</keyword>
<dbReference type="SMART" id="SM00228">
    <property type="entry name" value="PDZ"/>
    <property type="match status" value="1"/>
</dbReference>
<dbReference type="PANTHER" id="PTHR42837">
    <property type="entry name" value="REGULATOR OF SIGMA-E PROTEASE RSEP"/>
    <property type="match status" value="1"/>
</dbReference>
<dbReference type="GO" id="GO:0004222">
    <property type="term" value="F:metalloendopeptidase activity"/>
    <property type="evidence" value="ECO:0007669"/>
    <property type="project" value="InterPro"/>
</dbReference>
<dbReference type="Gene3D" id="2.30.42.10">
    <property type="match status" value="1"/>
</dbReference>
<comment type="caution">
    <text evidence="13">The sequence shown here is derived from an EMBL/GenBank/DDBJ whole genome shotgun (WGS) entry which is preliminary data.</text>
</comment>
<dbReference type="InterPro" id="IPR008915">
    <property type="entry name" value="Peptidase_M50"/>
</dbReference>
<evidence type="ECO:0000256" key="9">
    <source>
        <dbReference type="ARBA" id="ARBA00023049"/>
    </source>
</evidence>
<dbReference type="EMBL" id="BMYV01000001">
    <property type="protein sequence ID" value="GGX57697.1"/>
    <property type="molecule type" value="Genomic_DNA"/>
</dbReference>
<keyword evidence="7" id="KW-0862">Zinc</keyword>
<dbReference type="PANTHER" id="PTHR42837:SF2">
    <property type="entry name" value="MEMBRANE METALLOPROTEASE ARASP2, CHLOROPLASTIC-RELATED"/>
    <property type="match status" value="1"/>
</dbReference>
<dbReference type="InterPro" id="IPR004387">
    <property type="entry name" value="Pept_M50_Zn"/>
</dbReference>
<keyword evidence="5 11" id="KW-0812">Transmembrane</keyword>
<sequence length="399" mass="42695">MIAGLIYTLIAALSFVMVLSFLVFFHELGHYSVARFFGISVDRFSIGFGKPIWRRTSKAGVEWVISRIPLGGYVKFAGDAGAASNPDAEKLAELRAEYEKDPDGPSIDNVFHFRPVWQRALVVLAGPVANFILAIILFAGIGLTIGNQYYPSNVGSVIEGSPAAAAGFEPGDKIISLDGRDARNFSFVQQYISLRKNTTIEAVVERNGQDVPLTVTPRAEDVNDAIGGNANIGRVGLGLAEGTQPIREEFGVLGSLNYGVTQTTGVLKATGTYIGRIFKGKEDGKQLGSVVKIATVVGKVASDTAKADVPLGVKIKAWAIRMAALAASISIALGVANLMPLPVLDGGHLMYYGYEAVARRPLSQEKQEFGFKIGFAILLTLFVVLTINDIGYLSSIDFS</sequence>
<feature type="transmembrane region" description="Helical" evidence="11">
    <location>
        <begin position="121"/>
        <end position="143"/>
    </location>
</feature>
<keyword evidence="9 13" id="KW-0482">Metalloprotease</keyword>
<comment type="cofactor">
    <cofactor evidence="1">
        <name>Zn(2+)</name>
        <dbReference type="ChEBI" id="CHEBI:29105"/>
    </cofactor>
</comment>
<gene>
    <name evidence="13" type="primary">mmpA</name>
    <name evidence="13" type="ORF">GCM10011309_03400</name>
</gene>
<dbReference type="GO" id="GO:0016020">
    <property type="term" value="C:membrane"/>
    <property type="evidence" value="ECO:0007669"/>
    <property type="project" value="UniProtKB-SubCell"/>
</dbReference>
<evidence type="ECO:0000259" key="12">
    <source>
        <dbReference type="PROSITE" id="PS50106"/>
    </source>
</evidence>
<feature type="transmembrane region" description="Helical" evidence="11">
    <location>
        <begin position="369"/>
        <end position="387"/>
    </location>
</feature>
<dbReference type="PROSITE" id="PS50106">
    <property type="entry name" value="PDZ"/>
    <property type="match status" value="1"/>
</dbReference>
<dbReference type="Proteomes" id="UP000600865">
    <property type="component" value="Unassembled WGS sequence"/>
</dbReference>
<protein>
    <submittedName>
        <fullName evidence="13">Metalloprotease MmpA</fullName>
    </submittedName>
</protein>
<evidence type="ECO:0000256" key="3">
    <source>
        <dbReference type="ARBA" id="ARBA00007931"/>
    </source>
</evidence>
<dbReference type="InterPro" id="IPR041489">
    <property type="entry name" value="PDZ_6"/>
</dbReference>
<evidence type="ECO:0000256" key="1">
    <source>
        <dbReference type="ARBA" id="ARBA00001947"/>
    </source>
</evidence>
<evidence type="ECO:0000256" key="2">
    <source>
        <dbReference type="ARBA" id="ARBA00004141"/>
    </source>
</evidence>
<feature type="transmembrane region" description="Helical" evidence="11">
    <location>
        <begin position="6"/>
        <end position="25"/>
    </location>
</feature>
<dbReference type="Pfam" id="PF17820">
    <property type="entry name" value="PDZ_6"/>
    <property type="match status" value="1"/>
</dbReference>
<evidence type="ECO:0000313" key="13">
    <source>
        <dbReference type="EMBL" id="GGX57697.1"/>
    </source>
</evidence>
<dbReference type="GO" id="GO:0006508">
    <property type="term" value="P:proteolysis"/>
    <property type="evidence" value="ECO:0007669"/>
    <property type="project" value="UniProtKB-KW"/>
</dbReference>
<dbReference type="InterPro" id="IPR001478">
    <property type="entry name" value="PDZ"/>
</dbReference>
<organism evidence="13 14">
    <name type="scientific">Litorimonas cladophorae</name>
    <dbReference type="NCBI Taxonomy" id="1220491"/>
    <lineage>
        <taxon>Bacteria</taxon>
        <taxon>Pseudomonadati</taxon>
        <taxon>Pseudomonadota</taxon>
        <taxon>Alphaproteobacteria</taxon>
        <taxon>Maricaulales</taxon>
        <taxon>Robiginitomaculaceae</taxon>
    </lineage>
</organism>
<evidence type="ECO:0000256" key="4">
    <source>
        <dbReference type="ARBA" id="ARBA00022670"/>
    </source>
</evidence>
<dbReference type="InterPro" id="IPR036034">
    <property type="entry name" value="PDZ_sf"/>
</dbReference>
<keyword evidence="8 11" id="KW-1133">Transmembrane helix</keyword>
<dbReference type="AlphaFoldDB" id="A0A918KD29"/>
<dbReference type="Pfam" id="PF02163">
    <property type="entry name" value="Peptidase_M50"/>
    <property type="match status" value="1"/>
</dbReference>
<comment type="subcellular location">
    <subcellularLocation>
        <location evidence="2">Membrane</location>
        <topology evidence="2">Multi-pass membrane protein</topology>
    </subcellularLocation>
</comment>
<feature type="transmembrane region" description="Helical" evidence="11">
    <location>
        <begin position="318"/>
        <end position="341"/>
    </location>
</feature>
<evidence type="ECO:0000256" key="6">
    <source>
        <dbReference type="ARBA" id="ARBA00022801"/>
    </source>
</evidence>
<dbReference type="SUPFAM" id="SSF50156">
    <property type="entry name" value="PDZ domain-like"/>
    <property type="match status" value="1"/>
</dbReference>
<dbReference type="CDD" id="cd06163">
    <property type="entry name" value="S2P-M50_PDZ_RseP-like"/>
    <property type="match status" value="1"/>
</dbReference>
<dbReference type="RefSeq" id="WP_189580483.1">
    <property type="nucleotide sequence ID" value="NZ_BMYV01000001.1"/>
</dbReference>
<evidence type="ECO:0000256" key="11">
    <source>
        <dbReference type="SAM" id="Phobius"/>
    </source>
</evidence>
<keyword evidence="4" id="KW-0645">Protease</keyword>
<reference evidence="13 14" key="1">
    <citation type="journal article" date="2014" name="Int. J. Syst. Evol. Microbiol.">
        <title>Complete genome sequence of Corynebacterium casei LMG S-19264T (=DSM 44701T), isolated from a smear-ripened cheese.</title>
        <authorList>
            <consortium name="US DOE Joint Genome Institute (JGI-PGF)"/>
            <person name="Walter F."/>
            <person name="Albersmeier A."/>
            <person name="Kalinowski J."/>
            <person name="Ruckert C."/>
        </authorList>
    </citation>
    <scope>NUCLEOTIDE SEQUENCE [LARGE SCALE GENOMIC DNA]</scope>
    <source>
        <strain evidence="13 14">KCTC 23968</strain>
    </source>
</reference>
<dbReference type="CDD" id="cd23081">
    <property type="entry name" value="cpPDZ_EcRseP-like"/>
    <property type="match status" value="1"/>
</dbReference>
<keyword evidence="10 11" id="KW-0472">Membrane</keyword>
<comment type="similarity">
    <text evidence="3">Belongs to the peptidase M50B family.</text>
</comment>